<evidence type="ECO:0008006" key="5">
    <source>
        <dbReference type="Google" id="ProtNLM"/>
    </source>
</evidence>
<feature type="region of interest" description="Disordered" evidence="1">
    <location>
        <begin position="24"/>
        <end position="62"/>
    </location>
</feature>
<reference evidence="3 4" key="1">
    <citation type="submission" date="2020-08" db="EMBL/GenBank/DDBJ databases">
        <authorList>
            <person name="Liu C."/>
            <person name="Sun Q."/>
        </authorList>
    </citation>
    <scope>NUCLEOTIDE SEQUENCE [LARGE SCALE GENOMIC DNA]</scope>
    <source>
        <strain evidence="3 4">22A2-44</strain>
    </source>
</reference>
<feature type="compositionally biased region" description="Pro residues" evidence="1">
    <location>
        <begin position="48"/>
        <end position="62"/>
    </location>
</feature>
<feature type="chain" id="PRO_5046500540" description="VCBS repeat-containing protein" evidence="2">
    <location>
        <begin position="22"/>
        <end position="318"/>
    </location>
</feature>
<comment type="caution">
    <text evidence="3">The sequence shown here is derived from an EMBL/GenBank/DDBJ whole genome shotgun (WGS) entry which is preliminary data.</text>
</comment>
<evidence type="ECO:0000313" key="3">
    <source>
        <dbReference type="EMBL" id="MBC3938275.1"/>
    </source>
</evidence>
<dbReference type="InterPro" id="IPR028994">
    <property type="entry name" value="Integrin_alpha_N"/>
</dbReference>
<name>A0ABR7ACV8_9FIRM</name>
<evidence type="ECO:0000313" key="4">
    <source>
        <dbReference type="Proteomes" id="UP000602181"/>
    </source>
</evidence>
<dbReference type="PROSITE" id="PS51257">
    <property type="entry name" value="PROKAR_LIPOPROTEIN"/>
    <property type="match status" value="1"/>
</dbReference>
<dbReference type="Proteomes" id="UP000602181">
    <property type="component" value="Unassembled WGS sequence"/>
</dbReference>
<sequence length="318" mass="33555">MKTSALFALPLSLALALTACGAPTAAPAPESAASESAAPESAAAPEASPAPAPAGTEVPPPPVALESLEWKSDHVLLALESGEYEAGEDNLPVGFSLPTEAEDFFLAGYAEEFGPEVLPLMRYDIAAGDVNGDGARDYIVSALPQAMCFGNSPAPAYFFHSQPGGGYRMAYFSLAQPVYRFLDTGENGLPDLLFNASGRTLSYDGASAYEFSDGSPESRSYNLLSSKPEADGSALRVPVCLNYGLPENCYIAAYFKSEADRLEEAAVWLTMPDGSRAFTGSEGFSLWDCGADLRLRDGAALGEDELLFPDEIQFVPAE</sequence>
<feature type="compositionally biased region" description="Low complexity" evidence="1">
    <location>
        <begin position="24"/>
        <end position="47"/>
    </location>
</feature>
<organism evidence="3 4">
    <name type="scientific">Anaerotruncus massiliensis</name>
    <name type="common">ex Togo et al. 2019</name>
    <dbReference type="NCBI Taxonomy" id="1673720"/>
    <lineage>
        <taxon>Bacteria</taxon>
        <taxon>Bacillati</taxon>
        <taxon>Bacillota</taxon>
        <taxon>Clostridia</taxon>
        <taxon>Eubacteriales</taxon>
        <taxon>Oscillospiraceae</taxon>
        <taxon>Anaerotruncus</taxon>
    </lineage>
</organism>
<accession>A0ABR7ACV8</accession>
<gene>
    <name evidence="3" type="ORF">H8R05_05085</name>
</gene>
<dbReference type="SUPFAM" id="SSF69318">
    <property type="entry name" value="Integrin alpha N-terminal domain"/>
    <property type="match status" value="1"/>
</dbReference>
<proteinExistence type="predicted"/>
<keyword evidence="2" id="KW-0732">Signal</keyword>
<keyword evidence="4" id="KW-1185">Reference proteome</keyword>
<evidence type="ECO:0000256" key="2">
    <source>
        <dbReference type="SAM" id="SignalP"/>
    </source>
</evidence>
<protein>
    <recommendedName>
        <fullName evidence="5">VCBS repeat-containing protein</fullName>
    </recommendedName>
</protein>
<evidence type="ECO:0000256" key="1">
    <source>
        <dbReference type="SAM" id="MobiDB-lite"/>
    </source>
</evidence>
<feature type="signal peptide" evidence="2">
    <location>
        <begin position="1"/>
        <end position="21"/>
    </location>
</feature>
<dbReference type="EMBL" id="JACOIH010000005">
    <property type="protein sequence ID" value="MBC3938275.1"/>
    <property type="molecule type" value="Genomic_DNA"/>
</dbReference>